<organism evidence="1 2">
    <name type="scientific">Mycobacterium innocens</name>
    <dbReference type="NCBI Taxonomy" id="2341083"/>
    <lineage>
        <taxon>Bacteria</taxon>
        <taxon>Bacillati</taxon>
        <taxon>Actinomycetota</taxon>
        <taxon>Actinomycetes</taxon>
        <taxon>Mycobacteriales</taxon>
        <taxon>Mycobacteriaceae</taxon>
        <taxon>Mycobacterium</taxon>
    </lineage>
</organism>
<dbReference type="InterPro" id="IPR019089">
    <property type="entry name" value="Cas_GSU0054"/>
</dbReference>
<dbReference type="NCBIfam" id="TIGR02165">
    <property type="entry name" value="cas5_6_GSU0054"/>
    <property type="match status" value="1"/>
</dbReference>
<reference evidence="1 2" key="1">
    <citation type="submission" date="2018-09" db="EMBL/GenBank/DDBJ databases">
        <authorList>
            <person name="Tagini F."/>
        </authorList>
    </citation>
    <scope>NUCLEOTIDE SEQUENCE [LARGE SCALE GENOMIC DNA]</scope>
    <source>
        <strain evidence="1 2">MK13</strain>
    </source>
</reference>
<dbReference type="EMBL" id="UPHQ01000093">
    <property type="protein sequence ID" value="VBA38432.1"/>
    <property type="molecule type" value="Genomic_DNA"/>
</dbReference>
<gene>
    <name evidence="1" type="ORF">LAUMK13_02098</name>
</gene>
<name>A0A498Q1L6_9MYCO</name>
<proteinExistence type="predicted"/>
<dbReference type="Pfam" id="PF09609">
    <property type="entry name" value="Cas_GSU0054"/>
    <property type="match status" value="2"/>
</dbReference>
<evidence type="ECO:0008006" key="3">
    <source>
        <dbReference type="Google" id="ProtNLM"/>
    </source>
</evidence>
<dbReference type="RefSeq" id="WP_167470620.1">
    <property type="nucleotide sequence ID" value="NZ_UPHQ01000093.1"/>
</dbReference>
<evidence type="ECO:0000313" key="1">
    <source>
        <dbReference type="EMBL" id="VBA38432.1"/>
    </source>
</evidence>
<evidence type="ECO:0000313" key="2">
    <source>
        <dbReference type="Proteomes" id="UP000267289"/>
    </source>
</evidence>
<sequence length="530" mass="58217">MVAVTVEFLTGRFVATAPEDRRMHEWPPHPARLFSAIVAAWADLEEAGELDRAAIEWLETQPAPLIAASEATERGVRTHFVPVNDAKVVGDPEGIYRKIVDARWRIATTEGAQRDEAYRVLEKARRPIEEDPELLPSGRKRMPRYYPSVTPAVPRVRYVWPDSDPSDAIAEALDRILAMVTRLGHSSSLVSCRIDRHADTDALQLPVLTPDPKGRTPLRTTTEGLMRELEAGFERHQGCGPRTMPSGVQRYRLLDTTSADSEPQVPDGAGEWFVFAQVSGRRLQIQTAANLATTVRAALMRYASDPVPELISGHGADGASSIHPHLAVMALPFVGREHADGHLLGFAVLLPNSSPLLSDRDEVLRAIGRWEGSDQSGRFQVRILLRGGEELRFKRIQDSLETWSIRRDRWAGPAQTWVSVTPIALDRHPGNLGSNNPETAMRAAQGAEKSIRTACEHVGITQPSYVAVTRSVLVAGSRPARLFPAFRGGGPRSPQRLLVHARIDFDTDVQGPLLLGAGRYLGLGLMAPEG</sequence>
<accession>A0A498Q1L6</accession>
<keyword evidence="2" id="KW-1185">Reference proteome</keyword>
<protein>
    <recommendedName>
        <fullName evidence="3">CRISPR-associated protein Csb2</fullName>
    </recommendedName>
</protein>
<dbReference type="AlphaFoldDB" id="A0A498Q1L6"/>
<dbReference type="Proteomes" id="UP000267289">
    <property type="component" value="Unassembled WGS sequence"/>
</dbReference>